<comment type="caution">
    <text evidence="2">The sequence shown here is derived from an EMBL/GenBank/DDBJ whole genome shotgun (WGS) entry which is preliminary data.</text>
</comment>
<evidence type="ECO:0000256" key="1">
    <source>
        <dbReference type="SAM" id="MobiDB-lite"/>
    </source>
</evidence>
<dbReference type="AlphaFoldDB" id="A0A9P7RF44"/>
<gene>
    <name evidence="2" type="ORF">JMJ77_008629</name>
</gene>
<dbReference type="Proteomes" id="UP000699042">
    <property type="component" value="Unassembled WGS sequence"/>
</dbReference>
<keyword evidence="3" id="KW-1185">Reference proteome</keyword>
<protein>
    <submittedName>
        <fullName evidence="2">Uncharacterized protein</fullName>
    </submittedName>
</protein>
<proteinExistence type="predicted"/>
<dbReference type="EMBL" id="JAESDN010000002">
    <property type="protein sequence ID" value="KAG7056180.1"/>
    <property type="molecule type" value="Genomic_DNA"/>
</dbReference>
<name>A0A9P7RF44_9PEZI</name>
<feature type="region of interest" description="Disordered" evidence="1">
    <location>
        <begin position="36"/>
        <end position="91"/>
    </location>
</feature>
<feature type="compositionally biased region" description="Low complexity" evidence="1">
    <location>
        <begin position="44"/>
        <end position="61"/>
    </location>
</feature>
<feature type="compositionally biased region" description="Basic and acidic residues" evidence="1">
    <location>
        <begin position="63"/>
        <end position="74"/>
    </location>
</feature>
<evidence type="ECO:0000313" key="3">
    <source>
        <dbReference type="Proteomes" id="UP000699042"/>
    </source>
</evidence>
<organism evidence="2 3">
    <name type="scientific">Colletotrichum scovillei</name>
    <dbReference type="NCBI Taxonomy" id="1209932"/>
    <lineage>
        <taxon>Eukaryota</taxon>
        <taxon>Fungi</taxon>
        <taxon>Dikarya</taxon>
        <taxon>Ascomycota</taxon>
        <taxon>Pezizomycotina</taxon>
        <taxon>Sordariomycetes</taxon>
        <taxon>Hypocreomycetidae</taxon>
        <taxon>Glomerellales</taxon>
        <taxon>Glomerellaceae</taxon>
        <taxon>Colletotrichum</taxon>
        <taxon>Colletotrichum acutatum species complex</taxon>
    </lineage>
</organism>
<accession>A0A9P7RF44</accession>
<evidence type="ECO:0000313" key="2">
    <source>
        <dbReference type="EMBL" id="KAG7056180.1"/>
    </source>
</evidence>
<reference evidence="2" key="1">
    <citation type="submission" date="2021-05" db="EMBL/GenBank/DDBJ databases">
        <title>Comparative genomics of three Colletotrichum scovillei strains and genetic complementation revealed genes involved fungal growth and virulence on chili pepper.</title>
        <authorList>
            <person name="Hsieh D.-K."/>
            <person name="Chuang S.-C."/>
            <person name="Chen C.-Y."/>
            <person name="Chao Y.-T."/>
            <person name="Lu M.-Y.J."/>
            <person name="Lee M.-H."/>
            <person name="Shih M.-C."/>
        </authorList>
    </citation>
    <scope>NUCLEOTIDE SEQUENCE</scope>
    <source>
        <strain evidence="2">Coll-153</strain>
    </source>
</reference>
<sequence>MNELNIKSGRRVSFGRGGAGNIRHYADARLVEEEPSVGVRRRSSVWSTSSSDSSRRGLSLVHSVRDVFRRKSLDDTPEEPLADGTRRKSTH</sequence>